<evidence type="ECO:0000313" key="3">
    <source>
        <dbReference type="Proteomes" id="UP000185936"/>
    </source>
</evidence>
<reference evidence="3" key="1">
    <citation type="submission" date="2017-01" db="EMBL/GenBank/DDBJ databases">
        <authorList>
            <person name="Varghese N."/>
            <person name="Submissions S."/>
        </authorList>
    </citation>
    <scope>NUCLEOTIDE SEQUENCE [LARGE SCALE GENOMIC DNA]</scope>
    <source>
        <strain evidence="3">type strain: HArc-</strain>
    </source>
</reference>
<proteinExistence type="predicted"/>
<name>A0A1N7G5R8_9EURY</name>
<protein>
    <submittedName>
        <fullName evidence="2">Uncharacterized protein</fullName>
    </submittedName>
</protein>
<dbReference type="STRING" id="308853.SAMN05421752_1104"/>
<keyword evidence="3" id="KW-1185">Reference proteome</keyword>
<evidence type="ECO:0000313" key="2">
    <source>
        <dbReference type="EMBL" id="SIS07854.1"/>
    </source>
</evidence>
<feature type="region of interest" description="Disordered" evidence="1">
    <location>
        <begin position="345"/>
        <end position="368"/>
    </location>
</feature>
<gene>
    <name evidence="2" type="ORF">SAMN05421752_1104</name>
</gene>
<feature type="region of interest" description="Disordered" evidence="1">
    <location>
        <begin position="1"/>
        <end position="44"/>
    </location>
</feature>
<dbReference type="EMBL" id="FTNR01000010">
    <property type="protein sequence ID" value="SIS07854.1"/>
    <property type="molecule type" value="Genomic_DNA"/>
</dbReference>
<sequence>MGSPDPGAAPNRRVHSSSEDSPSPANMQEIEVIQRPGEGDAGDDELVIDIGNNYHLSIEVSADEMRVRLRDATDDEMLYRDDWQRDWFESEQKRKKYGNQMADAADRDDLNSGWLKTKLRELALTMKDDETTEMTPDAKKLVEELTSDVKAYQSADGLTVMVWVESPTSSPIDGTRIFRFDLSEWRSDSAETVKAKYYQNFLVEPEIGDQDWNAIWEDWNAQKTVAMTEQATEEDIIADRVTDRVAQRCSTAATRDREQFISRHWGALYEDASDSRFDEPTVWVKSEAIEEVVEEQTNKSGTGYHGKLSGALQRNGHTINSTHRVTVDGEQIHCYPFDPEALNIDETDLMGGDDEDSETSADERVIDA</sequence>
<feature type="compositionally biased region" description="Acidic residues" evidence="1">
    <location>
        <begin position="345"/>
        <end position="360"/>
    </location>
</feature>
<evidence type="ECO:0000256" key="1">
    <source>
        <dbReference type="SAM" id="MobiDB-lite"/>
    </source>
</evidence>
<dbReference type="AlphaFoldDB" id="A0A1N7G5R8"/>
<dbReference type="Proteomes" id="UP000185936">
    <property type="component" value="Unassembled WGS sequence"/>
</dbReference>
<accession>A0A1N7G5R8</accession>
<organism evidence="2 3">
    <name type="scientific">Natronorubrum thiooxidans</name>
    <dbReference type="NCBI Taxonomy" id="308853"/>
    <lineage>
        <taxon>Archaea</taxon>
        <taxon>Methanobacteriati</taxon>
        <taxon>Methanobacteriota</taxon>
        <taxon>Stenosarchaea group</taxon>
        <taxon>Halobacteria</taxon>
        <taxon>Halobacteriales</taxon>
        <taxon>Natrialbaceae</taxon>
        <taxon>Natronorubrum</taxon>
    </lineage>
</organism>